<dbReference type="InterPro" id="IPR000534">
    <property type="entry name" value="Semialdehyde_DH_NAD-bd"/>
</dbReference>
<accession>T1AQY3</accession>
<evidence type="ECO:0000313" key="2">
    <source>
        <dbReference type="EMBL" id="EQD43119.1"/>
    </source>
</evidence>
<dbReference type="EMBL" id="AUZY01009196">
    <property type="protein sequence ID" value="EQD43119.1"/>
    <property type="molecule type" value="Genomic_DNA"/>
</dbReference>
<evidence type="ECO:0000259" key="1">
    <source>
        <dbReference type="Pfam" id="PF01118"/>
    </source>
</evidence>
<comment type="caution">
    <text evidence="2">The sequence shown here is derived from an EMBL/GenBank/DDBJ whole genome shotgun (WGS) entry which is preliminary data.</text>
</comment>
<proteinExistence type="predicted"/>
<dbReference type="GO" id="GO:0016620">
    <property type="term" value="F:oxidoreductase activity, acting on the aldehyde or oxo group of donors, NAD or NADP as acceptor"/>
    <property type="evidence" value="ECO:0007669"/>
    <property type="project" value="InterPro"/>
</dbReference>
<dbReference type="GO" id="GO:0051287">
    <property type="term" value="F:NAD binding"/>
    <property type="evidence" value="ECO:0007669"/>
    <property type="project" value="InterPro"/>
</dbReference>
<dbReference type="SUPFAM" id="SSF51735">
    <property type="entry name" value="NAD(P)-binding Rossmann-fold domains"/>
    <property type="match status" value="1"/>
</dbReference>
<dbReference type="AlphaFoldDB" id="T1AQY3"/>
<organism evidence="2">
    <name type="scientific">mine drainage metagenome</name>
    <dbReference type="NCBI Taxonomy" id="410659"/>
    <lineage>
        <taxon>unclassified sequences</taxon>
        <taxon>metagenomes</taxon>
        <taxon>ecological metagenomes</taxon>
    </lineage>
</organism>
<name>T1AQY3_9ZZZZ</name>
<dbReference type="InterPro" id="IPR036291">
    <property type="entry name" value="NAD(P)-bd_dom_sf"/>
</dbReference>
<protein>
    <submittedName>
        <fullName evidence="2">Semialdehyde dehydrogenase, NAD-binding domain protein</fullName>
    </submittedName>
</protein>
<gene>
    <name evidence="2" type="ORF">B1B_13950</name>
</gene>
<sequence>MSRIPCAILGAGGWIGQHFARLLNDHPEFQVEALTGGKSAGRTLGELWQLADVPVPASS</sequence>
<feature type="non-terminal residue" evidence="2">
    <location>
        <position position="59"/>
    </location>
</feature>
<dbReference type="Gene3D" id="3.40.50.720">
    <property type="entry name" value="NAD(P)-binding Rossmann-like Domain"/>
    <property type="match status" value="1"/>
</dbReference>
<reference evidence="2" key="2">
    <citation type="journal article" date="2014" name="ISME J.">
        <title>Microbial stratification in low pH oxic and suboxic macroscopic growths along an acid mine drainage.</title>
        <authorList>
            <person name="Mendez-Garcia C."/>
            <person name="Mesa V."/>
            <person name="Sprenger R.R."/>
            <person name="Richter M."/>
            <person name="Diez M.S."/>
            <person name="Solano J."/>
            <person name="Bargiela R."/>
            <person name="Golyshina O.V."/>
            <person name="Manteca A."/>
            <person name="Ramos J.L."/>
            <person name="Gallego J.R."/>
            <person name="Llorente I."/>
            <person name="Martins Dos Santos V.A."/>
            <person name="Jensen O.N."/>
            <person name="Pelaez A.I."/>
            <person name="Sanchez J."/>
            <person name="Ferrer M."/>
        </authorList>
    </citation>
    <scope>NUCLEOTIDE SEQUENCE</scope>
</reference>
<reference evidence="2" key="1">
    <citation type="submission" date="2013-08" db="EMBL/GenBank/DDBJ databases">
        <authorList>
            <person name="Mendez C."/>
            <person name="Richter M."/>
            <person name="Ferrer M."/>
            <person name="Sanchez J."/>
        </authorList>
    </citation>
    <scope>NUCLEOTIDE SEQUENCE</scope>
</reference>
<feature type="domain" description="Semialdehyde dehydrogenase NAD-binding" evidence="1">
    <location>
        <begin position="7"/>
        <end position="48"/>
    </location>
</feature>
<dbReference type="Pfam" id="PF01118">
    <property type="entry name" value="Semialdhyde_dh"/>
    <property type="match status" value="1"/>
</dbReference>